<dbReference type="Pfam" id="PF12833">
    <property type="entry name" value="HTH_18"/>
    <property type="match status" value="1"/>
</dbReference>
<dbReference type="InterPro" id="IPR037923">
    <property type="entry name" value="HTH-like"/>
</dbReference>
<evidence type="ECO:0000313" key="5">
    <source>
        <dbReference type="EMBL" id="MDP5274830.1"/>
    </source>
</evidence>
<dbReference type="RefSeq" id="WP_305992133.1">
    <property type="nucleotide sequence ID" value="NZ_JAVAMP010000004.1"/>
</dbReference>
<evidence type="ECO:0000256" key="3">
    <source>
        <dbReference type="ARBA" id="ARBA00023163"/>
    </source>
</evidence>
<dbReference type="PANTHER" id="PTHR43280">
    <property type="entry name" value="ARAC-FAMILY TRANSCRIPTIONAL REGULATOR"/>
    <property type="match status" value="1"/>
</dbReference>
<dbReference type="InterPro" id="IPR020449">
    <property type="entry name" value="Tscrpt_reg_AraC-type_HTH"/>
</dbReference>
<dbReference type="InterPro" id="IPR018060">
    <property type="entry name" value="HTH_AraC"/>
</dbReference>
<dbReference type="PANTHER" id="PTHR43280:SF2">
    <property type="entry name" value="HTH-TYPE TRANSCRIPTIONAL REGULATOR EXSA"/>
    <property type="match status" value="1"/>
</dbReference>
<dbReference type="SUPFAM" id="SSF46689">
    <property type="entry name" value="Homeodomain-like"/>
    <property type="match status" value="1"/>
</dbReference>
<keyword evidence="3" id="KW-0804">Transcription</keyword>
<dbReference type="Gene3D" id="1.10.10.60">
    <property type="entry name" value="Homeodomain-like"/>
    <property type="match status" value="1"/>
</dbReference>
<name>A0ABT9J1D5_9BACL</name>
<evidence type="ECO:0000259" key="4">
    <source>
        <dbReference type="PROSITE" id="PS01124"/>
    </source>
</evidence>
<dbReference type="SUPFAM" id="SSF51215">
    <property type="entry name" value="Regulatory protein AraC"/>
    <property type="match status" value="1"/>
</dbReference>
<accession>A0ABT9J1D5</accession>
<dbReference type="SMART" id="SM00342">
    <property type="entry name" value="HTH_ARAC"/>
    <property type="match status" value="1"/>
</dbReference>
<dbReference type="InterPro" id="IPR003313">
    <property type="entry name" value="AraC-bd"/>
</dbReference>
<organism evidence="5 6">
    <name type="scientific">Chengkuizengella axinellae</name>
    <dbReference type="NCBI Taxonomy" id="3064388"/>
    <lineage>
        <taxon>Bacteria</taxon>
        <taxon>Bacillati</taxon>
        <taxon>Bacillota</taxon>
        <taxon>Bacilli</taxon>
        <taxon>Bacillales</taxon>
        <taxon>Paenibacillaceae</taxon>
        <taxon>Chengkuizengella</taxon>
    </lineage>
</organism>
<evidence type="ECO:0000256" key="1">
    <source>
        <dbReference type="ARBA" id="ARBA00023015"/>
    </source>
</evidence>
<sequence length="302" mass="35616">MKFPSKQLHEEISIPKLISFHYFEYARGYVFEGERHDFWEFVYVDKGEVEVQADDRKVELKQGQMMFHKPDEFHTVCVRDCHKPPNLVVLSFECSSPAMFHFQNQILSLRDVERNLLSNMLEEGFMTFNPPFDDPDDHLITKSEHAPFAGEQLVKSYLEILLIQLIRNIKKNDVREPQQQSTVQKENVEKELIEDIIDYMNTHMYDSLSIDQLCKQFHLGKTRLKELFQSHKRSGVLEYFKAIKIENAKTLIREKQYSYTMIAEKLGYASIHYFSRDFKKTTGMSPTEYAKSVFARIDKSSL</sequence>
<dbReference type="Gene3D" id="2.60.120.10">
    <property type="entry name" value="Jelly Rolls"/>
    <property type="match status" value="1"/>
</dbReference>
<dbReference type="Pfam" id="PF02311">
    <property type="entry name" value="AraC_binding"/>
    <property type="match status" value="1"/>
</dbReference>
<dbReference type="EMBL" id="JAVAMP010000004">
    <property type="protein sequence ID" value="MDP5274830.1"/>
    <property type="molecule type" value="Genomic_DNA"/>
</dbReference>
<protein>
    <submittedName>
        <fullName evidence="5">AraC family transcriptional regulator</fullName>
    </submittedName>
</protein>
<dbReference type="Proteomes" id="UP001231941">
    <property type="component" value="Unassembled WGS sequence"/>
</dbReference>
<keyword evidence="6" id="KW-1185">Reference proteome</keyword>
<gene>
    <name evidence="5" type="ORF">Q5Y73_11990</name>
</gene>
<comment type="caution">
    <text evidence="5">The sequence shown here is derived from an EMBL/GenBank/DDBJ whole genome shotgun (WGS) entry which is preliminary data.</text>
</comment>
<evidence type="ECO:0000313" key="6">
    <source>
        <dbReference type="Proteomes" id="UP001231941"/>
    </source>
</evidence>
<reference evidence="5 6" key="1">
    <citation type="submission" date="2023-08" db="EMBL/GenBank/DDBJ databases">
        <authorList>
            <person name="Park J.-S."/>
        </authorList>
    </citation>
    <scope>NUCLEOTIDE SEQUENCE [LARGE SCALE GENOMIC DNA]</scope>
    <source>
        <strain evidence="5 6">2205SS18-9</strain>
    </source>
</reference>
<dbReference type="InterPro" id="IPR009057">
    <property type="entry name" value="Homeodomain-like_sf"/>
</dbReference>
<dbReference type="PROSITE" id="PS01124">
    <property type="entry name" value="HTH_ARAC_FAMILY_2"/>
    <property type="match status" value="1"/>
</dbReference>
<keyword evidence="2" id="KW-0238">DNA-binding</keyword>
<dbReference type="InterPro" id="IPR014710">
    <property type="entry name" value="RmlC-like_jellyroll"/>
</dbReference>
<evidence type="ECO:0000256" key="2">
    <source>
        <dbReference type="ARBA" id="ARBA00023125"/>
    </source>
</evidence>
<dbReference type="PRINTS" id="PR00032">
    <property type="entry name" value="HTHARAC"/>
</dbReference>
<feature type="domain" description="HTH araC/xylS-type" evidence="4">
    <location>
        <begin position="194"/>
        <end position="292"/>
    </location>
</feature>
<proteinExistence type="predicted"/>
<keyword evidence="1" id="KW-0805">Transcription regulation</keyword>